<dbReference type="AlphaFoldDB" id="T1HT95"/>
<keyword evidence="3" id="KW-1185">Reference proteome</keyword>
<dbReference type="HOGENOM" id="CLU_1621086_0_0_1"/>
<dbReference type="PANTHER" id="PTHR23153">
    <property type="entry name" value="UBX-RELATED"/>
    <property type="match status" value="1"/>
</dbReference>
<organism evidence="2 3">
    <name type="scientific">Rhodnius prolixus</name>
    <name type="common">Triatomid bug</name>
    <dbReference type="NCBI Taxonomy" id="13249"/>
    <lineage>
        <taxon>Eukaryota</taxon>
        <taxon>Metazoa</taxon>
        <taxon>Ecdysozoa</taxon>
        <taxon>Arthropoda</taxon>
        <taxon>Hexapoda</taxon>
        <taxon>Insecta</taxon>
        <taxon>Pterygota</taxon>
        <taxon>Neoptera</taxon>
        <taxon>Paraneoptera</taxon>
        <taxon>Hemiptera</taxon>
        <taxon>Heteroptera</taxon>
        <taxon>Panheteroptera</taxon>
        <taxon>Cimicomorpha</taxon>
        <taxon>Reduviidae</taxon>
        <taxon>Triatominae</taxon>
        <taxon>Rhodnius</taxon>
    </lineage>
</organism>
<dbReference type="VEuPathDB" id="VectorBase:RPRC007265"/>
<reference evidence="2" key="1">
    <citation type="submission" date="2015-05" db="UniProtKB">
        <authorList>
            <consortium name="EnsemblMetazoa"/>
        </authorList>
    </citation>
    <scope>IDENTIFICATION</scope>
</reference>
<dbReference type="GO" id="GO:0005737">
    <property type="term" value="C:cytoplasm"/>
    <property type="evidence" value="ECO:0007669"/>
    <property type="project" value="TreeGrafter"/>
</dbReference>
<dbReference type="Proteomes" id="UP000015103">
    <property type="component" value="Unassembled WGS sequence"/>
</dbReference>
<evidence type="ECO:0000313" key="2">
    <source>
        <dbReference type="EnsemblMetazoa" id="RPRC007265-PA"/>
    </source>
</evidence>
<dbReference type="EnsemblMetazoa" id="RPRC007265-RA">
    <property type="protein sequence ID" value="RPRC007265-PA"/>
    <property type="gene ID" value="RPRC007265"/>
</dbReference>
<dbReference type="EMBL" id="ACPB03002575">
    <property type="status" value="NOT_ANNOTATED_CDS"/>
    <property type="molecule type" value="Genomic_DNA"/>
</dbReference>
<accession>T1HT95</accession>
<dbReference type="EMBL" id="ACPB03002577">
    <property type="status" value="NOT_ANNOTATED_CDS"/>
    <property type="molecule type" value="Genomic_DNA"/>
</dbReference>
<dbReference type="InterPro" id="IPR018997">
    <property type="entry name" value="PUB_domain"/>
</dbReference>
<dbReference type="InterPro" id="IPR029071">
    <property type="entry name" value="Ubiquitin-like_domsf"/>
</dbReference>
<dbReference type="STRING" id="13249.T1HT95"/>
<dbReference type="InterPro" id="IPR036339">
    <property type="entry name" value="PUB-like_dom_sf"/>
</dbReference>
<dbReference type="Gene3D" id="1.20.58.2190">
    <property type="match status" value="1"/>
</dbReference>
<evidence type="ECO:0000313" key="3">
    <source>
        <dbReference type="Proteomes" id="UP000015103"/>
    </source>
</evidence>
<dbReference type="Pfam" id="PF09409">
    <property type="entry name" value="PUB"/>
    <property type="match status" value="1"/>
</dbReference>
<dbReference type="PANTHER" id="PTHR23153:SF38">
    <property type="entry name" value="UBX DOMAIN-CONTAINING PROTEIN 6"/>
    <property type="match status" value="1"/>
</dbReference>
<proteinExistence type="predicted"/>
<dbReference type="InParanoid" id="T1HT95"/>
<dbReference type="SUPFAM" id="SSF143503">
    <property type="entry name" value="PUG domain-like"/>
    <property type="match status" value="1"/>
</dbReference>
<name>T1HT95_RHOPR</name>
<protein>
    <submittedName>
        <fullName evidence="2">PUB domain-containing protein</fullName>
    </submittedName>
</protein>
<dbReference type="SMART" id="SM00580">
    <property type="entry name" value="PUG"/>
    <property type="match status" value="1"/>
</dbReference>
<feature type="domain" description="PUB" evidence="1">
    <location>
        <begin position="2"/>
        <end position="64"/>
    </location>
</feature>
<dbReference type="EMBL" id="ACPB03002576">
    <property type="status" value="NOT_ANNOTATED_CDS"/>
    <property type="molecule type" value="Genomic_DNA"/>
</dbReference>
<evidence type="ECO:0000259" key="1">
    <source>
        <dbReference type="Pfam" id="PF09409"/>
    </source>
</evidence>
<sequence length="164" mass="18319">MVDQCIDTLCTYLQNIILHPDEEKYKKIRILNKVFQERVSKIIGASEFLEAAGFTKECIALQSEKKNFTLQSPTPEISHLEGTFGVHEKLGVVRDFVRECVSSSIRGFGLTTGLGVQLPETEDSKSLMELKLVPAVILTFVPTDALQTEQTFLTHDLLHQAVSP</sequence>
<dbReference type="eggNOG" id="KOG2699">
    <property type="taxonomic scope" value="Eukaryota"/>
</dbReference>
<dbReference type="SUPFAM" id="SSF54236">
    <property type="entry name" value="Ubiquitin-like"/>
    <property type="match status" value="1"/>
</dbReference>